<keyword evidence="1" id="KW-0732">Signal</keyword>
<dbReference type="AlphaFoldDB" id="A0A7L9WL63"/>
<gene>
    <name evidence="2" type="ORF">F3W81_07550</name>
</gene>
<feature type="signal peptide" evidence="1">
    <location>
        <begin position="1"/>
        <end position="23"/>
    </location>
</feature>
<accession>A0A7L9WL63</accession>
<sequence>MRGHRAYLAAAGLCLAGCLSVTAGPAEALRLDAMTRTFATCTGRLSALMEHQWLLSPTEADVTESHRRQMIELLQAVMPGESARDVLSLRIEAKVAQSVLLTRATFNPDAFDAARAGITSARLLAQCEALLTQ</sequence>
<organism evidence="2 3">
    <name type="scientific">Pseudooceanicola spongiae</name>
    <dbReference type="NCBI Taxonomy" id="2613965"/>
    <lineage>
        <taxon>Bacteria</taxon>
        <taxon>Pseudomonadati</taxon>
        <taxon>Pseudomonadota</taxon>
        <taxon>Alphaproteobacteria</taxon>
        <taxon>Rhodobacterales</taxon>
        <taxon>Paracoccaceae</taxon>
        <taxon>Pseudooceanicola</taxon>
    </lineage>
</organism>
<proteinExistence type="predicted"/>
<keyword evidence="3" id="KW-1185">Reference proteome</keyword>
<evidence type="ECO:0000256" key="1">
    <source>
        <dbReference type="SAM" id="SignalP"/>
    </source>
</evidence>
<evidence type="ECO:0000313" key="3">
    <source>
        <dbReference type="Proteomes" id="UP000594118"/>
    </source>
</evidence>
<dbReference type="EMBL" id="CP045201">
    <property type="protein sequence ID" value="QOL80682.1"/>
    <property type="molecule type" value="Genomic_DNA"/>
</dbReference>
<evidence type="ECO:0000313" key="2">
    <source>
        <dbReference type="EMBL" id="QOL80682.1"/>
    </source>
</evidence>
<dbReference type="RefSeq" id="WP_193083003.1">
    <property type="nucleotide sequence ID" value="NZ_CP045201.1"/>
</dbReference>
<name>A0A7L9WL63_9RHOB</name>
<protein>
    <submittedName>
        <fullName evidence="2">Uncharacterized protein</fullName>
    </submittedName>
</protein>
<feature type="chain" id="PRO_5032514051" evidence="1">
    <location>
        <begin position="24"/>
        <end position="133"/>
    </location>
</feature>
<dbReference type="Proteomes" id="UP000594118">
    <property type="component" value="Chromosome"/>
</dbReference>
<dbReference type="KEGG" id="pshq:F3W81_07550"/>
<reference evidence="2 3" key="1">
    <citation type="submission" date="2019-10" db="EMBL/GenBank/DDBJ databases">
        <title>Pseudopuniceibacterium sp. HQ09 islated from Antarctica.</title>
        <authorList>
            <person name="Liao L."/>
            <person name="Su S."/>
            <person name="Chen B."/>
            <person name="Yu Y."/>
        </authorList>
    </citation>
    <scope>NUCLEOTIDE SEQUENCE [LARGE SCALE GENOMIC DNA]</scope>
    <source>
        <strain evidence="2 3">HQ09</strain>
    </source>
</reference>